<proteinExistence type="predicted"/>
<reference evidence="2" key="1">
    <citation type="journal article" date="2014" name="Int. J. Syst. Evol. Microbiol.">
        <title>Complete genome sequence of Corynebacterium casei LMG S-19264T (=DSM 44701T), isolated from a smear-ripened cheese.</title>
        <authorList>
            <consortium name="US DOE Joint Genome Institute (JGI-PGF)"/>
            <person name="Walter F."/>
            <person name="Albersmeier A."/>
            <person name="Kalinowski J."/>
            <person name="Ruckert C."/>
        </authorList>
    </citation>
    <scope>NUCLEOTIDE SEQUENCE</scope>
    <source>
        <strain evidence="2">VKM Ac-1958</strain>
    </source>
</reference>
<keyword evidence="3" id="KW-1185">Reference proteome</keyword>
<protein>
    <submittedName>
        <fullName evidence="2">Uncharacterized protein</fullName>
    </submittedName>
</protein>
<dbReference type="RefSeq" id="WP_204937533.1">
    <property type="nucleotide sequence ID" value="NZ_BAAAUM010000002.1"/>
</dbReference>
<organism evidence="2 3">
    <name type="scientific">Microbacterium keratanolyticum</name>
    <dbReference type="NCBI Taxonomy" id="67574"/>
    <lineage>
        <taxon>Bacteria</taxon>
        <taxon>Bacillati</taxon>
        <taxon>Actinomycetota</taxon>
        <taxon>Actinomycetes</taxon>
        <taxon>Micrococcales</taxon>
        <taxon>Microbacteriaceae</taxon>
        <taxon>Microbacterium</taxon>
    </lineage>
</organism>
<gene>
    <name evidence="2" type="ORF">GCM10017596_24060</name>
</gene>
<feature type="transmembrane region" description="Helical" evidence="1">
    <location>
        <begin position="83"/>
        <end position="104"/>
    </location>
</feature>
<reference evidence="2" key="2">
    <citation type="submission" date="2023-01" db="EMBL/GenBank/DDBJ databases">
        <authorList>
            <person name="Sun Q."/>
            <person name="Evtushenko L."/>
        </authorList>
    </citation>
    <scope>NUCLEOTIDE SEQUENCE</scope>
    <source>
        <strain evidence="2">VKM Ac-1958</strain>
    </source>
</reference>
<evidence type="ECO:0000256" key="1">
    <source>
        <dbReference type="SAM" id="Phobius"/>
    </source>
</evidence>
<dbReference type="Proteomes" id="UP001142325">
    <property type="component" value="Unassembled WGS sequence"/>
</dbReference>
<accession>A0A9W6M9V3</accession>
<feature type="transmembrane region" description="Helical" evidence="1">
    <location>
        <begin position="14"/>
        <end position="39"/>
    </location>
</feature>
<name>A0A9W6M9V3_9MICO</name>
<keyword evidence="1" id="KW-1133">Transmembrane helix</keyword>
<keyword evidence="1" id="KW-0472">Membrane</keyword>
<dbReference type="EMBL" id="BSET01000002">
    <property type="protein sequence ID" value="GLK02691.1"/>
    <property type="molecule type" value="Genomic_DNA"/>
</dbReference>
<feature type="transmembrane region" description="Helical" evidence="1">
    <location>
        <begin position="51"/>
        <end position="71"/>
    </location>
</feature>
<sequence length="111" mass="11829">MTDTAQTSTGTPRWLSWIVLGATGLFYAYAVWNAVAHLIGLAGLGLNAMGWFTLLFAVIFPMLVFAVGVALTRRRNAGEQSLVLLAGLGLVAVFWLNVVGYTSLNLDALLG</sequence>
<evidence type="ECO:0000313" key="3">
    <source>
        <dbReference type="Proteomes" id="UP001142325"/>
    </source>
</evidence>
<comment type="caution">
    <text evidence="2">The sequence shown here is derived from an EMBL/GenBank/DDBJ whole genome shotgun (WGS) entry which is preliminary data.</text>
</comment>
<dbReference type="AlphaFoldDB" id="A0A9W6M9V3"/>
<keyword evidence="1" id="KW-0812">Transmembrane</keyword>
<evidence type="ECO:0000313" key="2">
    <source>
        <dbReference type="EMBL" id="GLK02691.1"/>
    </source>
</evidence>